<evidence type="ECO:0000313" key="2">
    <source>
        <dbReference type="EMBL" id="GFT56548.1"/>
    </source>
</evidence>
<dbReference type="InterPro" id="IPR052709">
    <property type="entry name" value="Transposase-MT_Hybrid"/>
</dbReference>
<dbReference type="InterPro" id="IPR041426">
    <property type="entry name" value="Mos1_HTH"/>
</dbReference>
<dbReference type="Proteomes" id="UP000887013">
    <property type="component" value="Unassembled WGS sequence"/>
</dbReference>
<dbReference type="PANTHER" id="PTHR46060">
    <property type="entry name" value="MARINER MOS1 TRANSPOSASE-LIKE PROTEIN"/>
    <property type="match status" value="1"/>
</dbReference>
<comment type="caution">
    <text evidence="2">The sequence shown here is derived from an EMBL/GenBank/DDBJ whole genome shotgun (WGS) entry which is preliminary data.</text>
</comment>
<accession>A0A8X6P9V7</accession>
<keyword evidence="3" id="KW-1185">Reference proteome</keyword>
<gene>
    <name evidence="2" type="ORF">NPIL_209271</name>
</gene>
<protein>
    <recommendedName>
        <fullName evidence="1">Mos1 transposase HTH domain-containing protein</fullName>
    </recommendedName>
</protein>
<reference evidence="2" key="1">
    <citation type="submission" date="2020-08" db="EMBL/GenBank/DDBJ databases">
        <title>Multicomponent nature underlies the extraordinary mechanical properties of spider dragline silk.</title>
        <authorList>
            <person name="Kono N."/>
            <person name="Nakamura H."/>
            <person name="Mori M."/>
            <person name="Yoshida Y."/>
            <person name="Ohtoshi R."/>
            <person name="Malay A.D."/>
            <person name="Moran D.A.P."/>
            <person name="Tomita M."/>
            <person name="Numata K."/>
            <person name="Arakawa K."/>
        </authorList>
    </citation>
    <scope>NUCLEOTIDE SEQUENCE</scope>
</reference>
<evidence type="ECO:0000259" key="1">
    <source>
        <dbReference type="Pfam" id="PF17906"/>
    </source>
</evidence>
<dbReference type="EMBL" id="BMAW01113342">
    <property type="protein sequence ID" value="GFT56548.1"/>
    <property type="molecule type" value="Genomic_DNA"/>
</dbReference>
<dbReference type="Pfam" id="PF17906">
    <property type="entry name" value="HTH_48"/>
    <property type="match status" value="1"/>
</dbReference>
<dbReference type="OrthoDB" id="6118231at2759"/>
<organism evidence="2 3">
    <name type="scientific">Nephila pilipes</name>
    <name type="common">Giant wood spider</name>
    <name type="synonym">Nephila maculata</name>
    <dbReference type="NCBI Taxonomy" id="299642"/>
    <lineage>
        <taxon>Eukaryota</taxon>
        <taxon>Metazoa</taxon>
        <taxon>Ecdysozoa</taxon>
        <taxon>Arthropoda</taxon>
        <taxon>Chelicerata</taxon>
        <taxon>Arachnida</taxon>
        <taxon>Araneae</taxon>
        <taxon>Araneomorphae</taxon>
        <taxon>Entelegynae</taxon>
        <taxon>Araneoidea</taxon>
        <taxon>Nephilidae</taxon>
        <taxon>Nephila</taxon>
    </lineage>
</organism>
<evidence type="ECO:0000313" key="3">
    <source>
        <dbReference type="Proteomes" id="UP000887013"/>
    </source>
</evidence>
<dbReference type="AlphaFoldDB" id="A0A8X6P9V7"/>
<proteinExistence type="predicted"/>
<sequence length="118" mass="13455">MIHQVFGEDVMGVTQIKEWFNRFKDGHTSAEREQRCGMLQTARSAANVEMVQNLMMAFRRFTVREIAEEIGPNMELQPFANLSTLQIWLLATSGDYGAEHHSKRRLPEEFPALEGSVG</sequence>
<dbReference type="PANTHER" id="PTHR46060:SF1">
    <property type="entry name" value="MARINER MOS1 TRANSPOSASE-LIKE PROTEIN"/>
    <property type="match status" value="1"/>
</dbReference>
<name>A0A8X6P9V7_NEPPI</name>
<feature type="domain" description="Mos1 transposase HTH" evidence="1">
    <location>
        <begin position="2"/>
        <end position="26"/>
    </location>
</feature>